<dbReference type="Proteomes" id="UP000318538">
    <property type="component" value="Chromosome"/>
</dbReference>
<keyword evidence="3" id="KW-1185">Reference proteome</keyword>
<evidence type="ECO:0000313" key="2">
    <source>
        <dbReference type="EMBL" id="QDT07323.1"/>
    </source>
</evidence>
<gene>
    <name evidence="2" type="ORF">K227x_57500</name>
</gene>
<evidence type="ECO:0000313" key="3">
    <source>
        <dbReference type="Proteomes" id="UP000318538"/>
    </source>
</evidence>
<dbReference type="PANTHER" id="PTHR47406:SF2">
    <property type="entry name" value="ALPHA GLUCURONIDASE N-TERMINAL DOMAIN-CONTAINING PROTEIN"/>
    <property type="match status" value="1"/>
</dbReference>
<keyword evidence="1" id="KW-0378">Hydrolase</keyword>
<reference evidence="2 3" key="1">
    <citation type="submission" date="2019-02" db="EMBL/GenBank/DDBJ databases">
        <title>Deep-cultivation of Planctomycetes and their phenomic and genomic characterization uncovers novel biology.</title>
        <authorList>
            <person name="Wiegand S."/>
            <person name="Jogler M."/>
            <person name="Boedeker C."/>
            <person name="Pinto D."/>
            <person name="Vollmers J."/>
            <person name="Rivas-Marin E."/>
            <person name="Kohn T."/>
            <person name="Peeters S.H."/>
            <person name="Heuer A."/>
            <person name="Rast P."/>
            <person name="Oberbeckmann S."/>
            <person name="Bunk B."/>
            <person name="Jeske O."/>
            <person name="Meyerdierks A."/>
            <person name="Storesund J.E."/>
            <person name="Kallscheuer N."/>
            <person name="Luecker S."/>
            <person name="Lage O.M."/>
            <person name="Pohl T."/>
            <person name="Merkel B.J."/>
            <person name="Hornburger P."/>
            <person name="Mueller R.-W."/>
            <person name="Bruemmer F."/>
            <person name="Labrenz M."/>
            <person name="Spormann A.M."/>
            <person name="Op den Camp H."/>
            <person name="Overmann J."/>
            <person name="Amann R."/>
            <person name="Jetten M.S.M."/>
            <person name="Mascher T."/>
            <person name="Medema M.H."/>
            <person name="Devos D.P."/>
            <person name="Kaster A.-K."/>
            <person name="Ovreas L."/>
            <person name="Rohde M."/>
            <person name="Galperin M.Y."/>
            <person name="Jogler C."/>
        </authorList>
    </citation>
    <scope>NUCLEOTIDE SEQUENCE [LARGE SCALE GENOMIC DNA]</scope>
    <source>
        <strain evidence="2 3">K22_7</strain>
    </source>
</reference>
<dbReference type="Gene3D" id="2.60.40.1190">
    <property type="match status" value="1"/>
</dbReference>
<dbReference type="SUPFAM" id="SSF49344">
    <property type="entry name" value="CBD9-like"/>
    <property type="match status" value="1"/>
</dbReference>
<dbReference type="EMBL" id="CP036525">
    <property type="protein sequence ID" value="QDT07323.1"/>
    <property type="molecule type" value="Genomic_DNA"/>
</dbReference>
<dbReference type="AlphaFoldDB" id="A0A517NJV4"/>
<dbReference type="KEGG" id="rlc:K227x_57500"/>
<organism evidence="2 3">
    <name type="scientific">Rubripirellula lacrimiformis</name>
    <dbReference type="NCBI Taxonomy" id="1930273"/>
    <lineage>
        <taxon>Bacteria</taxon>
        <taxon>Pseudomonadati</taxon>
        <taxon>Planctomycetota</taxon>
        <taxon>Planctomycetia</taxon>
        <taxon>Pirellulales</taxon>
        <taxon>Pirellulaceae</taxon>
        <taxon>Rubripirellula</taxon>
    </lineage>
</organism>
<name>A0A517NJV4_9BACT</name>
<dbReference type="InterPro" id="IPR032287">
    <property type="entry name" value="DUF4838"/>
</dbReference>
<evidence type="ECO:0000256" key="1">
    <source>
        <dbReference type="ARBA" id="ARBA00022801"/>
    </source>
</evidence>
<dbReference type="InterPro" id="IPR029018">
    <property type="entry name" value="Hex-like_dom2"/>
</dbReference>
<protein>
    <submittedName>
        <fullName evidence="2">Uncharacterized protein</fullName>
    </submittedName>
</protein>
<dbReference type="GO" id="GO:0016787">
    <property type="term" value="F:hydrolase activity"/>
    <property type="evidence" value="ECO:0007669"/>
    <property type="project" value="UniProtKB-KW"/>
</dbReference>
<dbReference type="SUPFAM" id="SSF55545">
    <property type="entry name" value="beta-N-acetylhexosaminidase-like domain"/>
    <property type="match status" value="1"/>
</dbReference>
<sequence>MTDSLSGFLPPASYRSPAHMTTASAPRHFATGSPVAKVARLWTRSAGRGQALVRSVRLEPSVGQSLGAVLLLFLLAGAAADAGEVVIARLPVDPATCYRLVFQADAGDQQARWVIRSFDQRGDVPHAGCYEAEWQNLVSGQSTYTRAFRTPPDAQAVEFSIRYSGELPQVSDVRLDPIVPDGLLVNGDFGEGQGNYSGWSEHNNTVIEQVDGKTAMIVQHNGFAITDRLPVDGGSLYRFERGSTMPSYVLAYDDDMHLLPPNRYNRHAEFRTPETARYLRLLYQTSFDHIPAYRTKTITSVALRRVDEDGVDEDGVDEGASASVAAPTDSPVFPGEIILSGGCDARQRYAAQELQHWIRQITGKRIPLLAKPSDRANTKILLGAEWATPYADDLKFLADSDGYAVRRDGDNIHVFGSHPRGTLFGVYALLEKNTDIIWPRPHPDFVAIFSKQANIDFRDTDFRSRPAFEIREMNFAGGDPNPVLSHQWIGRNGGNSPIKLGKGFPWLQWRSGATIGAGGGYIWSFMGLEQEDETLYPLVNGNRLRNKWRQPCYTHPSVPRIMADAAREMIDSVPGMPLEFLISRIGDNWEVCNCDECMKPIELADGTELAATSTNSVKDQLFFSTRNYMMLNKMAANLVEDNPTLKLHTHAYIFASEPPKVQLHPAIVPHFAAYPTKDERYPIMEQKSERGSVWKRRMQQWGEQQEVRFGYFGYYYASGFNALADTAGPDYRALAEMGGIHAHNEGFPADGSGDLNSWDVDGVEKWIIAKLQWDPTLDPADLREQYITRTYRDAAPQMIQFYQLISDSWHDASNPTPVNCHTASTELFQKFIVDPGIEKDARRLLLDAKNVATDRRSIKLIERTLAKFDMLAAELNRLPVPLVAESTQQWNQYESPHWYKAHQVSDFKPVANWRPVPQDHSPLHKTTVAMMRDQDSLYFKMDAFDDAAKATAPPSQTDVFPADDRVEIVLRSGSDTYYFALGADGGTYSLKNWDTNRDWSNKTRVRYVAGNGRWSALLAVPLADIGVDSESVDLDGKFCRVFSPHTPQREESTLNGRSIFHDHTLLRSPMNLDQ</sequence>
<dbReference type="GO" id="GO:0005975">
    <property type="term" value="P:carbohydrate metabolic process"/>
    <property type="evidence" value="ECO:0007669"/>
    <property type="project" value="UniProtKB-ARBA"/>
</dbReference>
<proteinExistence type="predicted"/>
<dbReference type="Pfam" id="PF16126">
    <property type="entry name" value="DUF4838"/>
    <property type="match status" value="1"/>
</dbReference>
<dbReference type="Gene3D" id="3.30.379.10">
    <property type="entry name" value="Chitobiase/beta-hexosaminidase domain 2-like"/>
    <property type="match status" value="1"/>
</dbReference>
<dbReference type="PANTHER" id="PTHR47406">
    <property type="entry name" value="COAGULATION FACTOR 5/8 TYPE, C-TERMINAL"/>
    <property type="match status" value="1"/>
</dbReference>
<accession>A0A517NJV4</accession>